<proteinExistence type="predicted"/>
<name>A0A0V0XLT2_TRIPS</name>
<evidence type="ECO:0000313" key="2">
    <source>
        <dbReference type="Proteomes" id="UP000054815"/>
    </source>
</evidence>
<sequence length="121" mass="13676">MVSLGEQFQQAVQQQRQQQQQQAKFPKGRERRRRWCSSCQAACATVLPVNLYADTKLGLFIGRLFSPQNGNWATCFYLIANKFGHVGSQLAAFSRPICVNVSLHCGYRHMPGVDVVEICKK</sequence>
<protein>
    <submittedName>
        <fullName evidence="1">Uncharacterized protein</fullName>
    </submittedName>
</protein>
<organism evidence="1 2">
    <name type="scientific">Trichinella pseudospiralis</name>
    <name type="common">Parasitic roundworm</name>
    <dbReference type="NCBI Taxonomy" id="6337"/>
    <lineage>
        <taxon>Eukaryota</taxon>
        <taxon>Metazoa</taxon>
        <taxon>Ecdysozoa</taxon>
        <taxon>Nematoda</taxon>
        <taxon>Enoplea</taxon>
        <taxon>Dorylaimia</taxon>
        <taxon>Trichinellida</taxon>
        <taxon>Trichinellidae</taxon>
        <taxon>Trichinella</taxon>
    </lineage>
</organism>
<accession>A0A0V0XLT2</accession>
<dbReference type="Proteomes" id="UP000054815">
    <property type="component" value="Unassembled WGS sequence"/>
</dbReference>
<dbReference type="EMBL" id="JYDU01000215">
    <property type="protein sequence ID" value="KRX88939.1"/>
    <property type="molecule type" value="Genomic_DNA"/>
</dbReference>
<gene>
    <name evidence="1" type="ORF">T4E_4640</name>
</gene>
<evidence type="ECO:0000313" key="1">
    <source>
        <dbReference type="EMBL" id="KRX88939.1"/>
    </source>
</evidence>
<dbReference type="AlphaFoldDB" id="A0A0V0XLT2"/>
<comment type="caution">
    <text evidence="1">The sequence shown here is derived from an EMBL/GenBank/DDBJ whole genome shotgun (WGS) entry which is preliminary data.</text>
</comment>
<reference evidence="1 2" key="1">
    <citation type="submission" date="2015-01" db="EMBL/GenBank/DDBJ databases">
        <title>Evolution of Trichinella species and genotypes.</title>
        <authorList>
            <person name="Korhonen P.K."/>
            <person name="Edoardo P."/>
            <person name="Giuseppe L.R."/>
            <person name="Gasser R.B."/>
        </authorList>
    </citation>
    <scope>NUCLEOTIDE SEQUENCE [LARGE SCALE GENOMIC DNA]</scope>
    <source>
        <strain evidence="1">ISS141</strain>
    </source>
</reference>